<evidence type="ECO:0000313" key="2">
    <source>
        <dbReference type="EMBL" id="EUA92164.1"/>
    </source>
</evidence>
<organism evidence="2 3">
    <name type="scientific">Mycobacterium ulcerans str. Harvey</name>
    <dbReference type="NCBI Taxonomy" id="1299332"/>
    <lineage>
        <taxon>Bacteria</taxon>
        <taxon>Bacillati</taxon>
        <taxon>Actinomycetota</taxon>
        <taxon>Actinomycetes</taxon>
        <taxon>Mycobacteriales</taxon>
        <taxon>Mycobacteriaceae</taxon>
        <taxon>Mycobacterium</taxon>
        <taxon>Mycobacterium ulcerans group</taxon>
    </lineage>
</organism>
<proteinExistence type="predicted"/>
<comment type="caution">
    <text evidence="2">The sequence shown here is derived from an EMBL/GenBank/DDBJ whole genome shotgun (WGS) entry which is preliminary data.</text>
</comment>
<reference evidence="2 3" key="1">
    <citation type="submission" date="2014-01" db="EMBL/GenBank/DDBJ databases">
        <authorList>
            <person name="Dobos K."/>
            <person name="Lenaerts A."/>
            <person name="Ordway D."/>
            <person name="DeGroote M.A."/>
            <person name="Parker T."/>
            <person name="Sizemore C."/>
            <person name="Tallon L.J."/>
            <person name="Sadzewicz L.K."/>
            <person name="Sengamalay N."/>
            <person name="Fraser C.M."/>
            <person name="Hine E."/>
            <person name="Shefchek K.A."/>
            <person name="Das S.P."/>
            <person name="Tettelin H."/>
        </authorList>
    </citation>
    <scope>NUCLEOTIDE SEQUENCE [LARGE SCALE GENOMIC DNA]</scope>
    <source>
        <strain evidence="2 3">Harvey</strain>
    </source>
</reference>
<protein>
    <submittedName>
        <fullName evidence="2">Lipase domain protein</fullName>
    </submittedName>
</protein>
<evidence type="ECO:0000313" key="3">
    <source>
        <dbReference type="Proteomes" id="UP000020681"/>
    </source>
</evidence>
<accession>A0ABP3AMM9</accession>
<feature type="region of interest" description="Disordered" evidence="1">
    <location>
        <begin position="28"/>
        <end position="51"/>
    </location>
</feature>
<evidence type="ECO:0000256" key="1">
    <source>
        <dbReference type="SAM" id="MobiDB-lite"/>
    </source>
</evidence>
<dbReference type="Proteomes" id="UP000020681">
    <property type="component" value="Unassembled WGS sequence"/>
</dbReference>
<sequence length="51" mass="5629">MTSYSARRTTRFARVGIDVWGAELRAATVPTSRSSSPAPVSLPGWSRWHPD</sequence>
<gene>
    <name evidence="2" type="primary">lipU_1</name>
    <name evidence="2" type="ORF">I551_1329</name>
</gene>
<feature type="compositionally biased region" description="Polar residues" evidence="1">
    <location>
        <begin position="29"/>
        <end position="38"/>
    </location>
</feature>
<keyword evidence="3" id="KW-1185">Reference proteome</keyword>
<dbReference type="EMBL" id="JAOL01000080">
    <property type="protein sequence ID" value="EUA92164.1"/>
    <property type="molecule type" value="Genomic_DNA"/>
</dbReference>
<name>A0ABP3AMM9_MYCUL</name>